<name>A0A1I5FF84_9PSEU</name>
<dbReference type="SUPFAM" id="SSF52540">
    <property type="entry name" value="P-loop containing nucleoside triphosphate hydrolases"/>
    <property type="match status" value="1"/>
</dbReference>
<keyword evidence="4" id="KW-1185">Reference proteome</keyword>
<dbReference type="RefSeq" id="WP_093156087.1">
    <property type="nucleotide sequence ID" value="NZ_FOUP01000011.1"/>
</dbReference>
<dbReference type="InterPro" id="IPR027417">
    <property type="entry name" value="P-loop_NTPase"/>
</dbReference>
<dbReference type="Pfam" id="PF13481">
    <property type="entry name" value="AAA_25"/>
    <property type="match status" value="1"/>
</dbReference>
<dbReference type="Proteomes" id="UP000270697">
    <property type="component" value="Unassembled WGS sequence"/>
</dbReference>
<evidence type="ECO:0000313" key="2">
    <source>
        <dbReference type="EMBL" id="SFO22362.1"/>
    </source>
</evidence>
<reference evidence="1 4" key="2">
    <citation type="submission" date="2018-10" db="EMBL/GenBank/DDBJ databases">
        <title>Sequencing the genomes of 1000 actinobacteria strains.</title>
        <authorList>
            <person name="Klenk H.-P."/>
        </authorList>
    </citation>
    <scope>NUCLEOTIDE SEQUENCE [LARGE SCALE GENOMIC DNA]</scope>
    <source>
        <strain evidence="1 4">DSM 45119</strain>
    </source>
</reference>
<gene>
    <name evidence="1" type="ORF">ATL45_0355</name>
    <name evidence="2" type="ORF">SAMN05421805_11127</name>
</gene>
<evidence type="ECO:0000313" key="4">
    <source>
        <dbReference type="Proteomes" id="UP000270697"/>
    </source>
</evidence>
<dbReference type="AlphaFoldDB" id="A0A1I5FF84"/>
<dbReference type="EMBL" id="RBXX01000002">
    <property type="protein sequence ID" value="RKT82112.1"/>
    <property type="molecule type" value="Genomic_DNA"/>
</dbReference>
<accession>A0A1I5FF84</accession>
<protein>
    <submittedName>
        <fullName evidence="2">AAA domain-containing protein</fullName>
    </submittedName>
</protein>
<sequence>MTTIDIVTRFPRTTLKEAWLRSQQSEKWVFPDTVCSSVTMIYGRSNVGKSYLVSSMLLSLMLDGREFLGMQPTNRTKVWRPAILWTDPGSDEEYAERIYPELPKEAELGIFHVGRTTRVDEWEVLADHLITEGFNFVVVDNLQGVTGDTNESATVTTVFDGLTKLTNRGVPVVVLHHESEKGKVVAGASPMGTSTAVQKSRAWIQVRQSNRRNLRGGNTVLVIQSNALSQPQQLVAEPLTGPAYRVLDRGPWVTQDTEKKPKEKRGKPTYDERADMARWVVNNCQGKGLNATASALAEKFGKSQATCKEQLMRGALAKLVNRAGDGSAAVWSLK</sequence>
<proteinExistence type="predicted"/>
<evidence type="ECO:0000313" key="1">
    <source>
        <dbReference type="EMBL" id="RKT82112.1"/>
    </source>
</evidence>
<dbReference type="EMBL" id="FOUP01000011">
    <property type="protein sequence ID" value="SFO22362.1"/>
    <property type="molecule type" value="Genomic_DNA"/>
</dbReference>
<organism evidence="2 3">
    <name type="scientific">Saccharopolyspora antimicrobica</name>
    <dbReference type="NCBI Taxonomy" id="455193"/>
    <lineage>
        <taxon>Bacteria</taxon>
        <taxon>Bacillati</taxon>
        <taxon>Actinomycetota</taxon>
        <taxon>Actinomycetes</taxon>
        <taxon>Pseudonocardiales</taxon>
        <taxon>Pseudonocardiaceae</taxon>
        <taxon>Saccharopolyspora</taxon>
    </lineage>
</organism>
<reference evidence="2 3" key="1">
    <citation type="submission" date="2016-10" db="EMBL/GenBank/DDBJ databases">
        <authorList>
            <person name="de Groot N.N."/>
        </authorList>
    </citation>
    <scope>NUCLEOTIDE SEQUENCE [LARGE SCALE GENOMIC DNA]</scope>
    <source>
        <strain evidence="2 3">CPCC 201259</strain>
    </source>
</reference>
<dbReference type="Gene3D" id="3.40.50.300">
    <property type="entry name" value="P-loop containing nucleotide triphosphate hydrolases"/>
    <property type="match status" value="1"/>
</dbReference>
<evidence type="ECO:0000313" key="3">
    <source>
        <dbReference type="Proteomes" id="UP000199398"/>
    </source>
</evidence>
<dbReference type="Proteomes" id="UP000199398">
    <property type="component" value="Unassembled WGS sequence"/>
</dbReference>
<dbReference type="OrthoDB" id="4775154at2"/>
<dbReference type="STRING" id="455193.SAMN05421805_11127"/>